<organism evidence="2">
    <name type="scientific">uncultured Caudovirales phage</name>
    <dbReference type="NCBI Taxonomy" id="2100421"/>
    <lineage>
        <taxon>Viruses</taxon>
        <taxon>Duplodnaviria</taxon>
        <taxon>Heunggongvirae</taxon>
        <taxon>Uroviricota</taxon>
        <taxon>Caudoviricetes</taxon>
        <taxon>Peduoviridae</taxon>
        <taxon>Maltschvirus</taxon>
        <taxon>Maltschvirus maltsch</taxon>
    </lineage>
</organism>
<feature type="domain" description="DUF927" evidence="1">
    <location>
        <begin position="430"/>
        <end position="677"/>
    </location>
</feature>
<dbReference type="InterPro" id="IPR009270">
    <property type="entry name" value="DUF927"/>
</dbReference>
<dbReference type="EMBL" id="LR796185">
    <property type="protein sequence ID" value="CAB4124750.1"/>
    <property type="molecule type" value="Genomic_DNA"/>
</dbReference>
<protein>
    <recommendedName>
        <fullName evidence="1">DUF927 domain-containing protein</fullName>
    </recommendedName>
</protein>
<evidence type="ECO:0000313" key="2">
    <source>
        <dbReference type="EMBL" id="CAB4124750.1"/>
    </source>
</evidence>
<name>A0A6J5KWZ6_9CAUD</name>
<reference evidence="2" key="1">
    <citation type="submission" date="2020-04" db="EMBL/GenBank/DDBJ databases">
        <authorList>
            <person name="Chiriac C."/>
            <person name="Salcher M."/>
            <person name="Ghai R."/>
            <person name="Kavagutti S V."/>
        </authorList>
    </citation>
    <scope>NUCLEOTIDE SEQUENCE</scope>
</reference>
<accession>A0A6J5KWZ6</accession>
<dbReference type="Pfam" id="PF06048">
    <property type="entry name" value="DUF927"/>
    <property type="match status" value="1"/>
</dbReference>
<gene>
    <name evidence="2" type="ORF">UFOVP55_25</name>
</gene>
<sequence length="959" mass="105439">MGSSVLSSAREFATLVLPWEHDGAYFNIHWINKGRNGGTFWDGRSTQNIDEFIRTLGWLLKQADSKDLYVCMSAQAQTDVRTSKKGHTYNKAVRNGDNALALKSIFLDIDVKEGAYETTRDALLALKEFVTSQSMPQPSALVASGSGGFHVHWALDQALPPDDWQVLANALANAARASGLLFDSQCTVDRARVLRVPETFNYKTEPPNPVSLMFSGEACSLDDLRAVLGKYAQPITPKKLAHQHIAENDELGAGVGEARPIFIADVARACPFVARSLETGGAANPNPLWFLTASIASFCKDGSEAVHAMSSGHPGYKAEDTDAMFDRVQAKRLERDMGWPKCDKIASYGCAECATCPLKVQNKSPLNFIIREIATPVAANDAMGLGPLPDGFFRSVDGLVFKRIVDDTGATISIQISPYPIYEGWLSNSPWTLHMSTRTDVGRKTTIDIPCEVITAKDALPKFLGGKGYFAGDKQVKVLREFLLAWIQKLQQSKDSVLASAPFGWSVVDGKIEGFSFAGKVWMSGEDRPAVNPDPYLAYQYTPKGDLAPWLEMSKIICEQRRPALDIIIASAFGAPLVRFAGQTGVMLNTYSPESGIGKTTAMRTAQAVWGDPVKAMQGLDDTINSVLKKIGSINTLPLFWDEIKTEQQTTRFANLAFNLTNGREKSRLSSDSSFKASGSWQTMLISASNDSIIDPMIRANKSTTAGLYRCFEYAVPKSPNSGDHGKITRALGKLTDNFGHAGLAYAKFLGAEFVRVEAEIATLQDSLFTELNCHNEERFWLATIVCLLKGAEYANELGLTDIHIPDIKDFLVTTLSKMREEVKESNVDVQSDMSVSSVLAQFLNAMRQRHTLITNRIWTSKGKPAAGAIKVISNTDKIDGFYVQIGRDDKLIRFSSVAFSNWMAERGYSRHAFTKRLKDEFGLKMVNGKLGGGTDHVTAMEYLLELDLNDVKLKDFVE</sequence>
<proteinExistence type="predicted"/>
<evidence type="ECO:0000259" key="1">
    <source>
        <dbReference type="Pfam" id="PF06048"/>
    </source>
</evidence>